<gene>
    <name evidence="1" type="ORF">KTN04_14210</name>
</gene>
<reference evidence="1 2" key="1">
    <citation type="submission" date="2021-06" db="EMBL/GenBank/DDBJ databases">
        <title>Bacterium isolated from marine sediment.</title>
        <authorList>
            <person name="Zhu K.-L."/>
            <person name="Du Z.-J."/>
            <person name="Liang Q.-Y."/>
        </authorList>
    </citation>
    <scope>NUCLEOTIDE SEQUENCE [LARGE SCALE GENOMIC DNA]</scope>
    <source>
        <strain evidence="1 2">A346</strain>
    </source>
</reference>
<evidence type="ECO:0000313" key="2">
    <source>
        <dbReference type="Proteomes" id="UP000755551"/>
    </source>
</evidence>
<dbReference type="RefSeq" id="WP_217335898.1">
    <property type="nucleotide sequence ID" value="NZ_JAHQZT010000025.1"/>
</dbReference>
<organism evidence="1 2">
    <name type="scientific">Marinobacterium weihaiense</name>
    <dbReference type="NCBI Taxonomy" id="2851016"/>
    <lineage>
        <taxon>Bacteria</taxon>
        <taxon>Pseudomonadati</taxon>
        <taxon>Pseudomonadota</taxon>
        <taxon>Gammaproteobacteria</taxon>
        <taxon>Oceanospirillales</taxon>
        <taxon>Oceanospirillaceae</taxon>
        <taxon>Marinobacterium</taxon>
    </lineage>
</organism>
<evidence type="ECO:0000313" key="1">
    <source>
        <dbReference type="EMBL" id="MBV0934490.1"/>
    </source>
</evidence>
<dbReference type="EMBL" id="JAHQZT010000025">
    <property type="protein sequence ID" value="MBV0934490.1"/>
    <property type="molecule type" value="Genomic_DNA"/>
</dbReference>
<proteinExistence type="predicted"/>
<accession>A0ABS6MDX6</accession>
<dbReference type="Proteomes" id="UP000755551">
    <property type="component" value="Unassembled WGS sequence"/>
</dbReference>
<sequence length="192" mass="21682">MLNRSGRREIFLQAPHQYYDLRTGRLVARLQAEGDMMAAFWNTAQRHVAAGCDLVHVDHTYLHAFTRAFQQARPQGLIVQIHGFAADKRDTLAGRTADMIISDGTREPSPEAKAFAHCLSEHTRWQVRLFPHDVHELGATTNTVAADLRQQGNSRFIHWELSAQARRELVGSAVRRGDVLACLQHVQGEKPR</sequence>
<name>A0ABS6MDX6_9GAMM</name>
<protein>
    <submittedName>
        <fullName evidence="1">Uncharacterized protein</fullName>
    </submittedName>
</protein>
<keyword evidence="2" id="KW-1185">Reference proteome</keyword>
<comment type="caution">
    <text evidence="1">The sequence shown here is derived from an EMBL/GenBank/DDBJ whole genome shotgun (WGS) entry which is preliminary data.</text>
</comment>